<dbReference type="GO" id="GO:0008202">
    <property type="term" value="P:steroid metabolic process"/>
    <property type="evidence" value="ECO:0007669"/>
    <property type="project" value="UniProtKB-KW"/>
</dbReference>
<comment type="similarity">
    <text evidence="1 4">Belongs to the short-chain dehydrogenases/reductases (SDR) family.</text>
</comment>
<dbReference type="NCBIfam" id="NF047420">
    <property type="entry name" value="EF_P_mod_YmfI"/>
    <property type="match status" value="1"/>
</dbReference>
<dbReference type="InterPro" id="IPR036291">
    <property type="entry name" value="NAD(P)-bd_dom_sf"/>
</dbReference>
<proteinExistence type="inferred from homology"/>
<protein>
    <submittedName>
        <fullName evidence="5">3-oxoacyl-[acyl-carrier protein] reductase</fullName>
    </submittedName>
</protein>
<keyword evidence="2" id="KW-0560">Oxidoreductase</keyword>
<evidence type="ECO:0000313" key="6">
    <source>
        <dbReference type="Proteomes" id="UP000184342"/>
    </source>
</evidence>
<dbReference type="GO" id="GO:0032787">
    <property type="term" value="P:monocarboxylic acid metabolic process"/>
    <property type="evidence" value="ECO:0007669"/>
    <property type="project" value="UniProtKB-ARBA"/>
</dbReference>
<evidence type="ECO:0000256" key="3">
    <source>
        <dbReference type="ARBA" id="ARBA00023221"/>
    </source>
</evidence>
<dbReference type="FunFam" id="3.40.50.720:FF:000173">
    <property type="entry name" value="3-oxoacyl-[acyl-carrier protein] reductase"/>
    <property type="match status" value="1"/>
</dbReference>
<sequence>MKKTALVSGASRGIGKSTALAFASAGYNLVITSLNSRDMLEDTRCEIQKMGMECHTYLGDMGSEENVTALFEELKYAGININVLVNNAGISHFGLLQDMTMEEWNRVLSTNLTSAFLLSKYVLPDMIRNKKGKIVNISSVWGASGASYEVAYSASKGGLNSFTRSLAKELAPSNIQVNAIACGIIDTDMNRHLSTEERREIEDEIPAGRSGSASEVADMVLKVVESPEYLTGQIITLSGGWY</sequence>
<dbReference type="EMBL" id="FQYT01000035">
    <property type="protein sequence ID" value="SHJ69444.1"/>
    <property type="molecule type" value="Genomic_DNA"/>
</dbReference>
<dbReference type="OrthoDB" id="9803333at2"/>
<evidence type="ECO:0000256" key="4">
    <source>
        <dbReference type="RuleBase" id="RU000363"/>
    </source>
</evidence>
<dbReference type="GO" id="GO:0016491">
    <property type="term" value="F:oxidoreductase activity"/>
    <property type="evidence" value="ECO:0007669"/>
    <property type="project" value="UniProtKB-KW"/>
</dbReference>
<dbReference type="InterPro" id="IPR050259">
    <property type="entry name" value="SDR"/>
</dbReference>
<accession>A0A1M6LE13</accession>
<evidence type="ECO:0000256" key="2">
    <source>
        <dbReference type="ARBA" id="ARBA00023002"/>
    </source>
</evidence>
<dbReference type="PANTHER" id="PTHR42879:SF2">
    <property type="entry name" value="3-OXOACYL-[ACYL-CARRIER-PROTEIN] REDUCTASE FABG"/>
    <property type="match status" value="1"/>
</dbReference>
<dbReference type="Gene3D" id="3.40.50.720">
    <property type="entry name" value="NAD(P)-binding Rossmann-like Domain"/>
    <property type="match status" value="1"/>
</dbReference>
<evidence type="ECO:0000313" key="5">
    <source>
        <dbReference type="EMBL" id="SHJ69444.1"/>
    </source>
</evidence>
<dbReference type="PRINTS" id="PR00081">
    <property type="entry name" value="GDHRDH"/>
</dbReference>
<dbReference type="InterPro" id="IPR020904">
    <property type="entry name" value="Sc_DH/Rdtase_CS"/>
</dbReference>
<reference evidence="5 6" key="1">
    <citation type="submission" date="2016-11" db="EMBL/GenBank/DDBJ databases">
        <authorList>
            <person name="Jaros S."/>
            <person name="Januszkiewicz K."/>
            <person name="Wedrychowicz H."/>
        </authorList>
    </citation>
    <scope>NUCLEOTIDE SEQUENCE [LARGE SCALE GENOMIC DNA]</scope>
    <source>
        <strain evidence="5 6">DSM 15970</strain>
    </source>
</reference>
<gene>
    <name evidence="5" type="ORF">SAMN02745691_02380</name>
</gene>
<name>A0A1M6LE13_9FIRM</name>
<dbReference type="Proteomes" id="UP000184342">
    <property type="component" value="Unassembled WGS sequence"/>
</dbReference>
<dbReference type="STRING" id="1122934.SAMN02745691_02380"/>
<dbReference type="RefSeq" id="WP_073994614.1">
    <property type="nucleotide sequence ID" value="NZ_FQYT01000035.1"/>
</dbReference>
<dbReference type="AlphaFoldDB" id="A0A1M6LE13"/>
<dbReference type="InterPro" id="IPR002347">
    <property type="entry name" value="SDR_fam"/>
</dbReference>
<dbReference type="CDD" id="cd05233">
    <property type="entry name" value="SDR_c"/>
    <property type="match status" value="1"/>
</dbReference>
<dbReference type="SUPFAM" id="SSF51735">
    <property type="entry name" value="NAD(P)-binding Rossmann-fold domains"/>
    <property type="match status" value="1"/>
</dbReference>
<organism evidence="5 6">
    <name type="scientific">Parasporobacterium paucivorans DSM 15970</name>
    <dbReference type="NCBI Taxonomy" id="1122934"/>
    <lineage>
        <taxon>Bacteria</taxon>
        <taxon>Bacillati</taxon>
        <taxon>Bacillota</taxon>
        <taxon>Clostridia</taxon>
        <taxon>Lachnospirales</taxon>
        <taxon>Lachnospiraceae</taxon>
        <taxon>Parasporobacterium</taxon>
    </lineage>
</organism>
<dbReference type="Pfam" id="PF00106">
    <property type="entry name" value="adh_short"/>
    <property type="match status" value="1"/>
</dbReference>
<dbReference type="PROSITE" id="PS00061">
    <property type="entry name" value="ADH_SHORT"/>
    <property type="match status" value="1"/>
</dbReference>
<dbReference type="PRINTS" id="PR00080">
    <property type="entry name" value="SDRFAMILY"/>
</dbReference>
<evidence type="ECO:0000256" key="1">
    <source>
        <dbReference type="ARBA" id="ARBA00006484"/>
    </source>
</evidence>
<keyword evidence="6" id="KW-1185">Reference proteome</keyword>
<dbReference type="PIRSF" id="PIRSF000126">
    <property type="entry name" value="11-beta-HSD1"/>
    <property type="match status" value="1"/>
</dbReference>
<dbReference type="PANTHER" id="PTHR42879">
    <property type="entry name" value="3-OXOACYL-(ACYL-CARRIER-PROTEIN) REDUCTASE"/>
    <property type="match status" value="1"/>
</dbReference>
<keyword evidence="3" id="KW-0753">Steroid metabolism</keyword>
<dbReference type="NCBIfam" id="NF009466">
    <property type="entry name" value="PRK12826.1-2"/>
    <property type="match status" value="1"/>
</dbReference>
<keyword evidence="3" id="KW-0443">Lipid metabolism</keyword>